<dbReference type="GO" id="GO:0051301">
    <property type="term" value="P:cell division"/>
    <property type="evidence" value="ECO:0007669"/>
    <property type="project" value="UniProtKB-KW"/>
</dbReference>
<evidence type="ECO:0000256" key="1">
    <source>
        <dbReference type="RuleBase" id="RU004560"/>
    </source>
</evidence>
<accession>A0ABQ7HWR1</accession>
<keyword evidence="1" id="KW-0547">Nucleotide-binding</keyword>
<dbReference type="Proteomes" id="UP001516464">
    <property type="component" value="Unassembled WGS sequence"/>
</dbReference>
<comment type="similarity">
    <text evidence="1">Belongs to the TRAFAC class TrmE-Era-EngA-EngB-Septin-like GTPase superfamily. Septin GTPase family.</text>
</comment>
<name>A0ABQ7HWR1_9MICR</name>
<evidence type="ECO:0000256" key="2">
    <source>
        <dbReference type="SAM" id="Coils"/>
    </source>
</evidence>
<reference evidence="4 5" key="1">
    <citation type="submission" date="2019-01" db="EMBL/GenBank/DDBJ databases">
        <title>Genomes sequencing and comparative genomics of infectious freshwater microsporidia, Cucumispora dikerogammari and Thelohania contejeani.</title>
        <authorList>
            <person name="Cormier A."/>
            <person name="Giraud I."/>
            <person name="Wattier R."/>
            <person name="Teixeira M."/>
            <person name="Grandjean F."/>
            <person name="Rigaud T."/>
            <person name="Cordaux R."/>
        </authorList>
    </citation>
    <scope>NUCLEOTIDE SEQUENCE [LARGE SCALE GENOMIC DNA]</scope>
    <source>
        <strain evidence="4">T1</strain>
        <tissue evidence="4">Spores</tissue>
    </source>
</reference>
<dbReference type="Pfam" id="PF00735">
    <property type="entry name" value="Septin"/>
    <property type="match status" value="1"/>
</dbReference>
<evidence type="ECO:0000259" key="3">
    <source>
        <dbReference type="PROSITE" id="PS51719"/>
    </source>
</evidence>
<keyword evidence="1" id="KW-0342">GTP-binding</keyword>
<dbReference type="EMBL" id="SBIQ01000216">
    <property type="protein sequence ID" value="KAF7682593.1"/>
    <property type="molecule type" value="Genomic_DNA"/>
</dbReference>
<keyword evidence="2" id="KW-0175">Coiled coil</keyword>
<organism evidence="4 5">
    <name type="scientific">Astathelohania contejeani</name>
    <dbReference type="NCBI Taxonomy" id="164912"/>
    <lineage>
        <taxon>Eukaryota</taxon>
        <taxon>Fungi</taxon>
        <taxon>Fungi incertae sedis</taxon>
        <taxon>Microsporidia</taxon>
        <taxon>Astathelohaniidae</taxon>
        <taxon>Astathelohania</taxon>
    </lineage>
</organism>
<feature type="domain" description="Septin-type G" evidence="3">
    <location>
        <begin position="57"/>
        <end position="308"/>
    </location>
</feature>
<dbReference type="SUPFAM" id="SSF52540">
    <property type="entry name" value="P-loop containing nucleoside triphosphate hydrolases"/>
    <property type="match status" value="1"/>
</dbReference>
<gene>
    <name evidence="4" type="primary">CDC10</name>
    <name evidence="4" type="ORF">TCON_2184</name>
</gene>
<feature type="coiled-coil region" evidence="2">
    <location>
        <begin position="302"/>
        <end position="358"/>
    </location>
</feature>
<dbReference type="InterPro" id="IPR027417">
    <property type="entry name" value="P-loop_NTPase"/>
</dbReference>
<keyword evidence="4" id="KW-0131">Cell cycle</keyword>
<protein>
    <submittedName>
        <fullName evidence="4">Cell division control protein 10</fullName>
    </submittedName>
</protein>
<keyword evidence="5" id="KW-1185">Reference proteome</keyword>
<sequence length="366" mass="42599">MNRKNSDHELNEERDNIDSLCLESIPVIFRNIGSIYLKDDVGFSRVPDQIRRESITSGFSLNLMVVGRRGLGTTTLINSIFSAAIVSSKRDNGITIFKNDLYEYDICLKVSVITYHEEDINQALEYIEDKNVIYLGNENMFKKKSPDPRVHACLYLIPSDRLSSREIEGMAELSDKCNLIPVITKSDMFTPEELINYKKNINELLTQNNISIFKPAASLGDDEEYLREVRSITERYPLAIVAGETPFERGNQKLKGRVYPWGAISLEDEDYNDFTKLRKLLVYNHLDDLIYTTNTIFYNKFRNEAKENKKCIEIKNEELERLRKHMDKLLRERHAIKVQDLKKKIEILENEIAMKVKRNDINNENQ</sequence>
<dbReference type="PROSITE" id="PS51719">
    <property type="entry name" value="G_SEPTIN"/>
    <property type="match status" value="1"/>
</dbReference>
<proteinExistence type="inferred from homology"/>
<keyword evidence="4" id="KW-0132">Cell division</keyword>
<evidence type="ECO:0000313" key="4">
    <source>
        <dbReference type="EMBL" id="KAF7682593.1"/>
    </source>
</evidence>
<dbReference type="Gene3D" id="3.40.50.300">
    <property type="entry name" value="P-loop containing nucleotide triphosphate hydrolases"/>
    <property type="match status" value="1"/>
</dbReference>
<dbReference type="PANTHER" id="PTHR18884">
    <property type="entry name" value="SEPTIN"/>
    <property type="match status" value="1"/>
</dbReference>
<dbReference type="InterPro" id="IPR030379">
    <property type="entry name" value="G_SEPTIN_dom"/>
</dbReference>
<comment type="caution">
    <text evidence="4">The sequence shown here is derived from an EMBL/GenBank/DDBJ whole genome shotgun (WGS) entry which is preliminary data.</text>
</comment>
<evidence type="ECO:0000313" key="5">
    <source>
        <dbReference type="Proteomes" id="UP001516464"/>
    </source>
</evidence>